<evidence type="ECO:0000259" key="1">
    <source>
        <dbReference type="Pfam" id="PF08768"/>
    </source>
</evidence>
<dbReference type="SUPFAM" id="SSF50814">
    <property type="entry name" value="Lipocalins"/>
    <property type="match status" value="1"/>
</dbReference>
<reference evidence="3" key="1">
    <citation type="submission" date="2022-11" db="UniProtKB">
        <authorList>
            <consortium name="WormBaseParasite"/>
        </authorList>
    </citation>
    <scope>IDENTIFICATION</scope>
</reference>
<dbReference type="PANTHER" id="PTHR15854">
    <property type="entry name" value="THAP4 PROTEIN"/>
    <property type="match status" value="1"/>
</dbReference>
<sequence length="218" mass="24738">MDNCPLTCGVCRRAPGQKSLPIPFPPMLESLSWLVGRWKTQTVGRHSDRFPAPMSSGPYVEILDVQLSDVPAFDRPPLNISVRARTLDGLDEHNEVGFLTVKPAHEDTGFVEEEGRTPHGRDMVAMALVSNTGVMTIEEGELVGQGVLFLTTRWHRDCQPRTFDQMGDRIHLETVQRSFRALDKDTLEERLDYALRGQPGTQKRVSKRFRRTHDYLLL</sequence>
<dbReference type="InterPro" id="IPR045165">
    <property type="entry name" value="Nitrobindin"/>
</dbReference>
<proteinExistence type="predicted"/>
<dbReference type="AlphaFoldDB" id="A0A914HD75"/>
<name>A0A914HD75_GLORO</name>
<evidence type="ECO:0000313" key="2">
    <source>
        <dbReference type="Proteomes" id="UP000887572"/>
    </source>
</evidence>
<evidence type="ECO:0000313" key="3">
    <source>
        <dbReference type="WBParaSite" id="Gr19_v10_g15952.t1"/>
    </source>
</evidence>
<dbReference type="PANTHER" id="PTHR15854:SF17">
    <property type="entry name" value="SHKT DOMAIN-CONTAINING PROTEIN"/>
    <property type="match status" value="1"/>
</dbReference>
<dbReference type="InterPro" id="IPR012674">
    <property type="entry name" value="Calycin"/>
</dbReference>
<feature type="domain" description="THAP4-like heme-binding" evidence="1">
    <location>
        <begin position="28"/>
        <end position="211"/>
    </location>
</feature>
<accession>A0A914HD75</accession>
<dbReference type="Pfam" id="PF08768">
    <property type="entry name" value="THAP4_heme-bd"/>
    <property type="match status" value="1"/>
</dbReference>
<dbReference type="Proteomes" id="UP000887572">
    <property type="component" value="Unplaced"/>
</dbReference>
<dbReference type="WBParaSite" id="Gr19_v10_g15952.t1">
    <property type="protein sequence ID" value="Gr19_v10_g15952.t1"/>
    <property type="gene ID" value="Gr19_v10_g15952"/>
</dbReference>
<dbReference type="Gene3D" id="2.40.128.20">
    <property type="match status" value="1"/>
</dbReference>
<keyword evidence="2" id="KW-1185">Reference proteome</keyword>
<organism evidence="2 3">
    <name type="scientific">Globodera rostochiensis</name>
    <name type="common">Golden nematode worm</name>
    <name type="synonym">Heterodera rostochiensis</name>
    <dbReference type="NCBI Taxonomy" id="31243"/>
    <lineage>
        <taxon>Eukaryota</taxon>
        <taxon>Metazoa</taxon>
        <taxon>Ecdysozoa</taxon>
        <taxon>Nematoda</taxon>
        <taxon>Chromadorea</taxon>
        <taxon>Rhabditida</taxon>
        <taxon>Tylenchina</taxon>
        <taxon>Tylenchomorpha</taxon>
        <taxon>Tylenchoidea</taxon>
        <taxon>Heteroderidae</taxon>
        <taxon>Heteroderinae</taxon>
        <taxon>Globodera</taxon>
    </lineage>
</organism>
<dbReference type="InterPro" id="IPR014878">
    <property type="entry name" value="THAP4-like_heme-bd"/>
</dbReference>
<protein>
    <submittedName>
        <fullName evidence="3">THAP4-like heme-binding beta-barrel domain-containing protein</fullName>
    </submittedName>
</protein>